<dbReference type="OrthoDB" id="312780at2759"/>
<keyword evidence="2" id="KW-0547">Nucleotide-binding</keyword>
<dbReference type="Pfam" id="PF00069">
    <property type="entry name" value="Pkinase"/>
    <property type="match status" value="1"/>
</dbReference>
<dbReference type="GO" id="GO:0010506">
    <property type="term" value="P:regulation of autophagy"/>
    <property type="evidence" value="ECO:0007669"/>
    <property type="project" value="InterPro"/>
</dbReference>
<dbReference type="PROSITE" id="PS50011">
    <property type="entry name" value="PROTEIN_KINASE_DOM"/>
    <property type="match status" value="1"/>
</dbReference>
<proteinExistence type="predicted"/>
<dbReference type="SMART" id="SM00220">
    <property type="entry name" value="S_TKc"/>
    <property type="match status" value="1"/>
</dbReference>
<evidence type="ECO:0000313" key="6">
    <source>
        <dbReference type="EMBL" id="CAD8110660.1"/>
    </source>
</evidence>
<evidence type="ECO:0000256" key="3">
    <source>
        <dbReference type="ARBA" id="ARBA00022777"/>
    </source>
</evidence>
<name>A0A8S1Q7D6_9CILI</name>
<dbReference type="GO" id="GO:0016020">
    <property type="term" value="C:membrane"/>
    <property type="evidence" value="ECO:0007669"/>
    <property type="project" value="TreeGrafter"/>
</dbReference>
<accession>A0A8S1Q7D6</accession>
<evidence type="ECO:0000259" key="5">
    <source>
        <dbReference type="PROSITE" id="PS50011"/>
    </source>
</evidence>
<dbReference type="InterPro" id="IPR000719">
    <property type="entry name" value="Prot_kinase_dom"/>
</dbReference>
<dbReference type="GO" id="GO:0000407">
    <property type="term" value="C:phagophore assembly site"/>
    <property type="evidence" value="ECO:0007669"/>
    <property type="project" value="TreeGrafter"/>
</dbReference>
<dbReference type="AlphaFoldDB" id="A0A8S1Q7D6"/>
<evidence type="ECO:0000313" key="7">
    <source>
        <dbReference type="Proteomes" id="UP000692954"/>
    </source>
</evidence>
<comment type="caution">
    <text evidence="6">The sequence shown here is derived from an EMBL/GenBank/DDBJ whole genome shotgun (WGS) entry which is preliminary data.</text>
</comment>
<dbReference type="GO" id="GO:0000045">
    <property type="term" value="P:autophagosome assembly"/>
    <property type="evidence" value="ECO:0007669"/>
    <property type="project" value="TreeGrafter"/>
</dbReference>
<dbReference type="EMBL" id="CAJJDN010000096">
    <property type="protein sequence ID" value="CAD8110660.1"/>
    <property type="molecule type" value="Genomic_DNA"/>
</dbReference>
<feature type="domain" description="Protein kinase" evidence="5">
    <location>
        <begin position="18"/>
        <end position="290"/>
    </location>
</feature>
<reference evidence="6" key="1">
    <citation type="submission" date="2021-01" db="EMBL/GenBank/DDBJ databases">
        <authorList>
            <consortium name="Genoscope - CEA"/>
            <person name="William W."/>
        </authorList>
    </citation>
    <scope>NUCLEOTIDE SEQUENCE</scope>
</reference>
<dbReference type="InterPro" id="IPR045269">
    <property type="entry name" value="Atg1-like"/>
</dbReference>
<keyword evidence="4" id="KW-0067">ATP-binding</keyword>
<keyword evidence="7" id="KW-1185">Reference proteome</keyword>
<keyword evidence="3" id="KW-0418">Kinase</keyword>
<dbReference type="GO" id="GO:0005776">
    <property type="term" value="C:autophagosome"/>
    <property type="evidence" value="ECO:0007669"/>
    <property type="project" value="TreeGrafter"/>
</dbReference>
<organism evidence="6 7">
    <name type="scientific">Paramecium sonneborni</name>
    <dbReference type="NCBI Taxonomy" id="65129"/>
    <lineage>
        <taxon>Eukaryota</taxon>
        <taxon>Sar</taxon>
        <taxon>Alveolata</taxon>
        <taxon>Ciliophora</taxon>
        <taxon>Intramacronucleata</taxon>
        <taxon>Oligohymenophorea</taxon>
        <taxon>Peniculida</taxon>
        <taxon>Parameciidae</taxon>
        <taxon>Paramecium</taxon>
    </lineage>
</organism>
<protein>
    <recommendedName>
        <fullName evidence="5">Protein kinase domain-containing protein</fullName>
    </recommendedName>
</protein>
<dbReference type="PANTHER" id="PTHR24348:SF22">
    <property type="entry name" value="NON-SPECIFIC SERINE_THREONINE PROTEIN KINASE"/>
    <property type="match status" value="1"/>
</dbReference>
<dbReference type="GO" id="GO:0004674">
    <property type="term" value="F:protein serine/threonine kinase activity"/>
    <property type="evidence" value="ECO:0007669"/>
    <property type="project" value="InterPro"/>
</dbReference>
<gene>
    <name evidence="6" type="ORF">PSON_ATCC_30995.1.T0960114</name>
</gene>
<dbReference type="PANTHER" id="PTHR24348">
    <property type="entry name" value="SERINE/THREONINE-PROTEIN KINASE UNC-51-RELATED"/>
    <property type="match status" value="1"/>
</dbReference>
<dbReference type="Proteomes" id="UP000692954">
    <property type="component" value="Unassembled WGS sequence"/>
</dbReference>
<evidence type="ECO:0000256" key="4">
    <source>
        <dbReference type="ARBA" id="ARBA00022840"/>
    </source>
</evidence>
<evidence type="ECO:0000256" key="1">
    <source>
        <dbReference type="ARBA" id="ARBA00022679"/>
    </source>
</evidence>
<dbReference type="GO" id="GO:0005829">
    <property type="term" value="C:cytosol"/>
    <property type="evidence" value="ECO:0007669"/>
    <property type="project" value="TreeGrafter"/>
</dbReference>
<dbReference type="GO" id="GO:0005524">
    <property type="term" value="F:ATP binding"/>
    <property type="evidence" value="ECO:0007669"/>
    <property type="project" value="UniProtKB-KW"/>
</dbReference>
<evidence type="ECO:0000256" key="2">
    <source>
        <dbReference type="ARBA" id="ARBA00022741"/>
    </source>
</evidence>
<keyword evidence="1" id="KW-0808">Transferase</keyword>
<sequence length="509" mass="60017">MIQQNSLFELISPKEEVYVCHQLIGAGSEGQVYKGIKKDQPSISLAIKFSNDTRNDELQFIYLLLKKQKSENGLKHIICYHDVIENPIFLNNYVSKFKNYCFIMELGEKNLLESVMQSDSYQEKQKIEVIQQIAYGIQELHSLKHYHRDLKPENILKIGNTWKLCDFGFLKHYISQNKTQRVGTPYYIAPEVLLQDQYDYKVDIWSFGCIIYEMITQQIFFFGNSIQEVEQDIKKYAMQQQSNSIIQNIDKRFNLISNPKIQQLCKGMMTVNPLERYDINQVLKELQEILQSYQINQNKLDMNAFQPVKFNQIPFGQNMFQISNTQVLQNNHQFAQNVKNDNKFPNQYIMPINTIQTNPTIQNQNPLFKNLNQNQQINQNCFPNKNFQTQQQFPQPQPTTINNFKNNQQNIDNIDQKNSLKQNEDQQKITVQTQAQEFLSKSLDKIIKQEKKNEILKNFNQIISGMTCDLLNVDDLNDNFKSELMEKIVLELVHYMRKRIDTKLQEESH</sequence>